<evidence type="ECO:0000313" key="2">
    <source>
        <dbReference type="Proteomes" id="UP000323653"/>
    </source>
</evidence>
<dbReference type="Pfam" id="PF07661">
    <property type="entry name" value="MORN_2"/>
    <property type="match status" value="3"/>
</dbReference>
<protein>
    <submittedName>
        <fullName evidence="1">Toxin-antitoxin system YwqK family antitoxin</fullName>
    </submittedName>
</protein>
<dbReference type="Gene3D" id="3.90.930.1">
    <property type="match status" value="1"/>
</dbReference>
<accession>A0A5C0VF38</accession>
<sequence>MQLPIIQTEFTIIISPVQILTSTEVAIMVRQALLRSSFLCFLWLMACKNPQLKIYHEDDINLFTKGGITMLNDSIFSGVVIGFYPESKDTASIRSFVNGKEDGVWKQFYESGNLKESRVFAAGKKIGEYHLWWENGTEKAIYRFENDEYEGESREWNPEGRLIRIMNYKAGYEEGLQQLWYDNGKIKANYQIINGRRFGLLGTKNCVNVKDSIF</sequence>
<evidence type="ECO:0000313" key="1">
    <source>
        <dbReference type="EMBL" id="QEK50719.1"/>
    </source>
</evidence>
<dbReference type="AlphaFoldDB" id="A0A5C0VF38"/>
<dbReference type="EMBL" id="CP043329">
    <property type="protein sequence ID" value="QEK50719.1"/>
    <property type="molecule type" value="Genomic_DNA"/>
</dbReference>
<dbReference type="SUPFAM" id="SSF82185">
    <property type="entry name" value="Histone H3 K4-specific methyltransferase SET7/9 N-terminal domain"/>
    <property type="match status" value="1"/>
</dbReference>
<dbReference type="Proteomes" id="UP000323653">
    <property type="component" value="Chromosome"/>
</dbReference>
<keyword evidence="2" id="KW-1185">Reference proteome</keyword>
<organism evidence="1 2">
    <name type="scientific">Pedobacter aquae</name>
    <dbReference type="NCBI Taxonomy" id="2605747"/>
    <lineage>
        <taxon>Bacteria</taxon>
        <taxon>Pseudomonadati</taxon>
        <taxon>Bacteroidota</taxon>
        <taxon>Sphingobacteriia</taxon>
        <taxon>Sphingobacteriales</taxon>
        <taxon>Sphingobacteriaceae</taxon>
        <taxon>Pedobacter</taxon>
    </lineage>
</organism>
<name>A0A5C0VF38_9SPHI</name>
<dbReference type="InterPro" id="IPR011652">
    <property type="entry name" value="MORN_2"/>
</dbReference>
<proteinExistence type="predicted"/>
<reference evidence="1 2" key="1">
    <citation type="submission" date="2019-08" db="EMBL/GenBank/DDBJ databases">
        <title>Pedobacter sp. nov., isolated from Han river, South Korea.</title>
        <authorList>
            <person name="Lee D.-H."/>
            <person name="Kim Y.-S."/>
            <person name="Hwang E.-M."/>
            <person name="Le Tran T.C."/>
            <person name="Cha C.-J."/>
        </authorList>
    </citation>
    <scope>NUCLEOTIDE SEQUENCE [LARGE SCALE GENOMIC DNA]</scope>
    <source>
        <strain evidence="1 2">CJ43</strain>
    </source>
</reference>
<gene>
    <name evidence="1" type="ORF">FYC62_02845</name>
</gene>
<dbReference type="KEGG" id="pej:FYC62_02845"/>